<dbReference type="PROSITE" id="PS50005">
    <property type="entry name" value="TPR"/>
    <property type="match status" value="1"/>
</dbReference>
<dbReference type="Pfam" id="PF13240">
    <property type="entry name" value="Zn_Ribbon_1"/>
    <property type="match status" value="1"/>
</dbReference>
<dbReference type="InterPro" id="IPR019734">
    <property type="entry name" value="TPR_rpt"/>
</dbReference>
<dbReference type="AlphaFoldDB" id="A0A517ZB13"/>
<dbReference type="GO" id="GO:0004674">
    <property type="term" value="F:protein serine/threonine kinase activity"/>
    <property type="evidence" value="ECO:0007669"/>
    <property type="project" value="UniProtKB-EC"/>
</dbReference>
<dbReference type="PANTHER" id="PTHR43289">
    <property type="entry name" value="MITOGEN-ACTIVATED PROTEIN KINASE KINASE KINASE 20-RELATED"/>
    <property type="match status" value="1"/>
</dbReference>
<organism evidence="9 10">
    <name type="scientific">Maioricimonas rarisocia</name>
    <dbReference type="NCBI Taxonomy" id="2528026"/>
    <lineage>
        <taxon>Bacteria</taxon>
        <taxon>Pseudomonadati</taxon>
        <taxon>Planctomycetota</taxon>
        <taxon>Planctomycetia</taxon>
        <taxon>Planctomycetales</taxon>
        <taxon>Planctomycetaceae</taxon>
        <taxon>Maioricimonas</taxon>
    </lineage>
</organism>
<dbReference type="SMART" id="SM00028">
    <property type="entry name" value="TPR"/>
    <property type="match status" value="2"/>
</dbReference>
<dbReference type="InterPro" id="IPR017441">
    <property type="entry name" value="Protein_kinase_ATP_BS"/>
</dbReference>
<dbReference type="GO" id="GO:0005524">
    <property type="term" value="F:ATP binding"/>
    <property type="evidence" value="ECO:0007669"/>
    <property type="project" value="UniProtKB-UniRule"/>
</dbReference>
<keyword evidence="2 6" id="KW-0547">Nucleotide-binding</keyword>
<dbReference type="SUPFAM" id="SSF56112">
    <property type="entry name" value="Protein kinase-like (PK-like)"/>
    <property type="match status" value="1"/>
</dbReference>
<proteinExistence type="predicted"/>
<dbReference type="PANTHER" id="PTHR43289:SF6">
    <property type="entry name" value="SERINE_THREONINE-PROTEIN KINASE NEKL-3"/>
    <property type="match status" value="1"/>
</dbReference>
<dbReference type="Gene3D" id="3.30.200.20">
    <property type="entry name" value="Phosphorylase Kinase, domain 1"/>
    <property type="match status" value="1"/>
</dbReference>
<accession>A0A517ZB13</accession>
<feature type="region of interest" description="Disordered" evidence="7">
    <location>
        <begin position="331"/>
        <end position="375"/>
    </location>
</feature>
<dbReference type="SMART" id="SM00220">
    <property type="entry name" value="S_TKc"/>
    <property type="match status" value="1"/>
</dbReference>
<sequence>MFCNHCGTSNPDEARFCSSCGKPTSIASQTPTAAATAAPTPPPQSAEVRNRTIGSNPTAIGSATSGSASLLQSGAHFASRYEIVRLIGRGGMGAVYQANDSVIDEAVALKVLLEELVANDEAVNRFTREAKISRQLSHKHIVRVHDIGMHEGTLYISMEFVEGMNLRRFFDVRKKQTKPLSLKEVMRLARPICEAMEYAHETTVHRDLKPENILVGRDGRVKVSDFGIATLLSFSESRLTSGALGTAYYMAPEQMDSTARIDQRADIYSLGVILYEAVVGKVPVGRFRSPAECREDVPEHLDAAIMKALEPDPESRPESMRQLLDEISGRSVEVKLEGNDGDDGDDGDDAGVYSLSSAAGQAAPGRKKRPGKADPAAAQAALEAGKKMLERGDPDGALDQLNRAVEQNPKLAEAWFFRAQALSKAKLGEGPDEKWQRVSAGKITLNEVQEVAADVVKSFKKAAEIEPENALYKLTATLAEKQSQQNSNILPGTETKQGEAKSGGGLLGGLFGGKGGGGDATGLVTQGNTELNGGNIDGAITTFERAIKRDKKCAAAWYGKGMALGKKLGNGQADVLAKIAQGEMSVEEVQRIGNDAQKCLRQAAKLEPSNALYKMVVSQLKN</sequence>
<dbReference type="Pfam" id="PF13432">
    <property type="entry name" value="TPR_16"/>
    <property type="match status" value="2"/>
</dbReference>
<evidence type="ECO:0000259" key="8">
    <source>
        <dbReference type="PROSITE" id="PS50011"/>
    </source>
</evidence>
<evidence type="ECO:0000313" key="10">
    <source>
        <dbReference type="Proteomes" id="UP000320496"/>
    </source>
</evidence>
<feature type="region of interest" description="Disordered" evidence="7">
    <location>
        <begin position="31"/>
        <end position="59"/>
    </location>
</feature>
<keyword evidence="1 9" id="KW-0808">Transferase</keyword>
<dbReference type="Gene3D" id="1.10.510.10">
    <property type="entry name" value="Transferase(Phosphotransferase) domain 1"/>
    <property type="match status" value="1"/>
</dbReference>
<dbReference type="InterPro" id="IPR000719">
    <property type="entry name" value="Prot_kinase_dom"/>
</dbReference>
<gene>
    <name evidence="9" type="primary">stkP_6</name>
    <name evidence="9" type="ORF">Mal4_39660</name>
</gene>
<evidence type="ECO:0000256" key="7">
    <source>
        <dbReference type="SAM" id="MobiDB-lite"/>
    </source>
</evidence>
<reference evidence="9 10" key="1">
    <citation type="submission" date="2019-02" db="EMBL/GenBank/DDBJ databases">
        <title>Deep-cultivation of Planctomycetes and their phenomic and genomic characterization uncovers novel biology.</title>
        <authorList>
            <person name="Wiegand S."/>
            <person name="Jogler M."/>
            <person name="Boedeker C."/>
            <person name="Pinto D."/>
            <person name="Vollmers J."/>
            <person name="Rivas-Marin E."/>
            <person name="Kohn T."/>
            <person name="Peeters S.H."/>
            <person name="Heuer A."/>
            <person name="Rast P."/>
            <person name="Oberbeckmann S."/>
            <person name="Bunk B."/>
            <person name="Jeske O."/>
            <person name="Meyerdierks A."/>
            <person name="Storesund J.E."/>
            <person name="Kallscheuer N."/>
            <person name="Luecker S."/>
            <person name="Lage O.M."/>
            <person name="Pohl T."/>
            <person name="Merkel B.J."/>
            <person name="Hornburger P."/>
            <person name="Mueller R.-W."/>
            <person name="Bruemmer F."/>
            <person name="Labrenz M."/>
            <person name="Spormann A.M."/>
            <person name="Op den Camp H."/>
            <person name="Overmann J."/>
            <person name="Amann R."/>
            <person name="Jetten M.S.M."/>
            <person name="Mascher T."/>
            <person name="Medema M.H."/>
            <person name="Devos D.P."/>
            <person name="Kaster A.-K."/>
            <person name="Ovreas L."/>
            <person name="Rohde M."/>
            <person name="Galperin M.Y."/>
            <person name="Jogler C."/>
        </authorList>
    </citation>
    <scope>NUCLEOTIDE SEQUENCE [LARGE SCALE GENOMIC DNA]</scope>
    <source>
        <strain evidence="9 10">Mal4</strain>
    </source>
</reference>
<keyword evidence="3 9" id="KW-0418">Kinase</keyword>
<feature type="repeat" description="TPR" evidence="5">
    <location>
        <begin position="378"/>
        <end position="411"/>
    </location>
</feature>
<protein>
    <submittedName>
        <fullName evidence="9">Serine/threonine-protein kinase StkP</fullName>
        <ecNumber evidence="9">2.7.11.1</ecNumber>
    </submittedName>
</protein>
<evidence type="ECO:0000256" key="1">
    <source>
        <dbReference type="ARBA" id="ARBA00022679"/>
    </source>
</evidence>
<evidence type="ECO:0000256" key="3">
    <source>
        <dbReference type="ARBA" id="ARBA00022777"/>
    </source>
</evidence>
<keyword evidence="10" id="KW-1185">Reference proteome</keyword>
<dbReference type="EMBL" id="CP036275">
    <property type="protein sequence ID" value="QDU39620.1"/>
    <property type="molecule type" value="Genomic_DNA"/>
</dbReference>
<dbReference type="PROSITE" id="PS00107">
    <property type="entry name" value="PROTEIN_KINASE_ATP"/>
    <property type="match status" value="1"/>
</dbReference>
<dbReference type="Gene3D" id="1.25.40.10">
    <property type="entry name" value="Tetratricopeptide repeat domain"/>
    <property type="match status" value="2"/>
</dbReference>
<keyword evidence="4 6" id="KW-0067">ATP-binding</keyword>
<evidence type="ECO:0000256" key="2">
    <source>
        <dbReference type="ARBA" id="ARBA00022741"/>
    </source>
</evidence>
<dbReference type="InterPro" id="IPR026870">
    <property type="entry name" value="Zinc_ribbon_dom"/>
</dbReference>
<feature type="compositionally biased region" description="Acidic residues" evidence="7">
    <location>
        <begin position="339"/>
        <end position="349"/>
    </location>
</feature>
<dbReference type="CDD" id="cd14014">
    <property type="entry name" value="STKc_PknB_like"/>
    <property type="match status" value="1"/>
</dbReference>
<feature type="domain" description="Protein kinase" evidence="8">
    <location>
        <begin position="81"/>
        <end position="328"/>
    </location>
</feature>
<dbReference type="OrthoDB" id="139062at2"/>
<dbReference type="Proteomes" id="UP000320496">
    <property type="component" value="Chromosome"/>
</dbReference>
<dbReference type="Pfam" id="PF00069">
    <property type="entry name" value="Pkinase"/>
    <property type="match status" value="1"/>
</dbReference>
<evidence type="ECO:0000313" key="9">
    <source>
        <dbReference type="EMBL" id="QDU39620.1"/>
    </source>
</evidence>
<dbReference type="InterPro" id="IPR011990">
    <property type="entry name" value="TPR-like_helical_dom_sf"/>
</dbReference>
<evidence type="ECO:0000256" key="4">
    <source>
        <dbReference type="ARBA" id="ARBA00022840"/>
    </source>
</evidence>
<feature type="binding site" evidence="6">
    <location>
        <position position="110"/>
    </location>
    <ligand>
        <name>ATP</name>
        <dbReference type="ChEBI" id="CHEBI:30616"/>
    </ligand>
</feature>
<evidence type="ECO:0000256" key="6">
    <source>
        <dbReference type="PROSITE-ProRule" id="PRU10141"/>
    </source>
</evidence>
<dbReference type="PROSITE" id="PS50011">
    <property type="entry name" value="PROTEIN_KINASE_DOM"/>
    <property type="match status" value="1"/>
</dbReference>
<dbReference type="SUPFAM" id="SSF48452">
    <property type="entry name" value="TPR-like"/>
    <property type="match status" value="1"/>
</dbReference>
<keyword evidence="5" id="KW-0802">TPR repeat</keyword>
<dbReference type="KEGG" id="mri:Mal4_39660"/>
<evidence type="ECO:0000256" key="5">
    <source>
        <dbReference type="PROSITE-ProRule" id="PRU00339"/>
    </source>
</evidence>
<dbReference type="InterPro" id="IPR011009">
    <property type="entry name" value="Kinase-like_dom_sf"/>
</dbReference>
<name>A0A517ZB13_9PLAN</name>
<dbReference type="EC" id="2.7.11.1" evidence="9"/>
<dbReference type="RefSeq" id="WP_145370786.1">
    <property type="nucleotide sequence ID" value="NZ_CP036275.1"/>
</dbReference>